<dbReference type="SUPFAM" id="SSF81383">
    <property type="entry name" value="F-box domain"/>
    <property type="match status" value="1"/>
</dbReference>
<dbReference type="InterPro" id="IPR001810">
    <property type="entry name" value="F-box_dom"/>
</dbReference>
<dbReference type="InterPro" id="IPR036047">
    <property type="entry name" value="F-box-like_dom_sf"/>
</dbReference>
<organism evidence="2 3">
    <name type="scientific">Artemisia annua</name>
    <name type="common">Sweet wormwood</name>
    <dbReference type="NCBI Taxonomy" id="35608"/>
    <lineage>
        <taxon>Eukaryota</taxon>
        <taxon>Viridiplantae</taxon>
        <taxon>Streptophyta</taxon>
        <taxon>Embryophyta</taxon>
        <taxon>Tracheophyta</taxon>
        <taxon>Spermatophyta</taxon>
        <taxon>Magnoliopsida</taxon>
        <taxon>eudicotyledons</taxon>
        <taxon>Gunneridae</taxon>
        <taxon>Pentapetalae</taxon>
        <taxon>asterids</taxon>
        <taxon>campanulids</taxon>
        <taxon>Asterales</taxon>
        <taxon>Asteraceae</taxon>
        <taxon>Asteroideae</taxon>
        <taxon>Anthemideae</taxon>
        <taxon>Artemisiinae</taxon>
        <taxon>Artemisia</taxon>
    </lineage>
</organism>
<dbReference type="InterPro" id="IPR050796">
    <property type="entry name" value="SCF_F-box_component"/>
</dbReference>
<gene>
    <name evidence="2" type="ORF">CTI12_AA607490</name>
</gene>
<dbReference type="InterPro" id="IPR006527">
    <property type="entry name" value="F-box-assoc_dom_typ1"/>
</dbReference>
<dbReference type="NCBIfam" id="TIGR01640">
    <property type="entry name" value="F_box_assoc_1"/>
    <property type="match status" value="1"/>
</dbReference>
<dbReference type="PANTHER" id="PTHR31672:SF13">
    <property type="entry name" value="F-BOX PROTEIN CPR30-LIKE"/>
    <property type="match status" value="1"/>
</dbReference>
<dbReference type="PANTHER" id="PTHR31672">
    <property type="entry name" value="BNACNNG10540D PROTEIN"/>
    <property type="match status" value="1"/>
</dbReference>
<dbReference type="Proteomes" id="UP000245207">
    <property type="component" value="Unassembled WGS sequence"/>
</dbReference>
<dbReference type="Pfam" id="PF07734">
    <property type="entry name" value="FBA_1"/>
    <property type="match status" value="1"/>
</dbReference>
<evidence type="ECO:0000259" key="1">
    <source>
        <dbReference type="PROSITE" id="PS50181"/>
    </source>
</evidence>
<accession>A0A2U1KFV5</accession>
<dbReference type="EMBL" id="PKPP01019629">
    <property type="protein sequence ID" value="PWA35657.1"/>
    <property type="molecule type" value="Genomic_DNA"/>
</dbReference>
<sequence>MAVGNRSLIELPDLSLECILLNLPLFSLLVCCSLSKSLFDLILENSTFAKNHFAKSEPLLMIHSPSRSTFHLLDMNVDVMPALGERVDVKPIFFLPLDGYTVTHSCNGFVLMEYENMVDGIHKCIVSNPVKGEYTKLPETEPLYRHAKCAFFYNPHENQLKILRLFISLFCYTQDSDESSDSQELLPESPYNDFTIAYSEENRMGELFVAGSDSWESLDTIPFCPDTIYSPCHLDKVTHWLCDDDKDENFIVFFNFESHTFGNLTGPAHMVKPYVNECYDLTLVHESLSVIDFDANMREFQIWKMNEYGNGDSWTLSYVIDTTVWNVQRESCMSDENFVCNGDIVVTCSDGRVFFFDLVNRTGRLVNHPPIQLSSEVVIHIPSLISLKTAVGDDNLKVLKVPSRSAQAGLFAHSYIELLATFSW</sequence>
<keyword evidence="3" id="KW-1185">Reference proteome</keyword>
<feature type="domain" description="F-box" evidence="1">
    <location>
        <begin position="5"/>
        <end position="51"/>
    </location>
</feature>
<evidence type="ECO:0000313" key="3">
    <source>
        <dbReference type="Proteomes" id="UP000245207"/>
    </source>
</evidence>
<dbReference type="AlphaFoldDB" id="A0A2U1KFV5"/>
<protein>
    <submittedName>
        <fullName evidence="2">F-box domain, Galactose oxidase/kelch, beta-propeller</fullName>
    </submittedName>
</protein>
<dbReference type="PROSITE" id="PS50181">
    <property type="entry name" value="FBOX"/>
    <property type="match status" value="1"/>
</dbReference>
<dbReference type="SMART" id="SM00256">
    <property type="entry name" value="FBOX"/>
    <property type="match status" value="1"/>
</dbReference>
<dbReference type="InterPro" id="IPR017451">
    <property type="entry name" value="F-box-assoc_interact_dom"/>
</dbReference>
<reference evidence="2 3" key="1">
    <citation type="journal article" date="2018" name="Mol. Plant">
        <title>The genome of Artemisia annua provides insight into the evolution of Asteraceae family and artemisinin biosynthesis.</title>
        <authorList>
            <person name="Shen Q."/>
            <person name="Zhang L."/>
            <person name="Liao Z."/>
            <person name="Wang S."/>
            <person name="Yan T."/>
            <person name="Shi P."/>
            <person name="Liu M."/>
            <person name="Fu X."/>
            <person name="Pan Q."/>
            <person name="Wang Y."/>
            <person name="Lv Z."/>
            <person name="Lu X."/>
            <person name="Zhang F."/>
            <person name="Jiang W."/>
            <person name="Ma Y."/>
            <person name="Chen M."/>
            <person name="Hao X."/>
            <person name="Li L."/>
            <person name="Tang Y."/>
            <person name="Lv G."/>
            <person name="Zhou Y."/>
            <person name="Sun X."/>
            <person name="Brodelius P.E."/>
            <person name="Rose J.K.C."/>
            <person name="Tang K."/>
        </authorList>
    </citation>
    <scope>NUCLEOTIDE SEQUENCE [LARGE SCALE GENOMIC DNA]</scope>
    <source>
        <strain evidence="3">cv. Huhao1</strain>
        <tissue evidence="2">Leaf</tissue>
    </source>
</reference>
<proteinExistence type="predicted"/>
<dbReference type="OrthoDB" id="610337at2759"/>
<comment type="caution">
    <text evidence="2">The sequence shown here is derived from an EMBL/GenBank/DDBJ whole genome shotgun (WGS) entry which is preliminary data.</text>
</comment>
<name>A0A2U1KFV5_ARTAN</name>
<evidence type="ECO:0000313" key="2">
    <source>
        <dbReference type="EMBL" id="PWA35657.1"/>
    </source>
</evidence>